<evidence type="ECO:0000256" key="3">
    <source>
        <dbReference type="ARBA" id="ARBA00009184"/>
    </source>
</evidence>
<dbReference type="PATRIC" id="fig|859192.6.peg.870"/>
<comment type="caution">
    <text evidence="11">The sequence shown here is derived from an EMBL/GenBank/DDBJ whole genome shotgun (WGS) entry which is preliminary data.</text>
</comment>
<dbReference type="AlphaFoldDB" id="S2EN28"/>
<dbReference type="Gene3D" id="3.40.50.1000">
    <property type="entry name" value="HAD superfamily/HAD-like"/>
    <property type="match status" value="1"/>
</dbReference>
<evidence type="ECO:0000256" key="6">
    <source>
        <dbReference type="ARBA" id="ARBA00022723"/>
    </source>
</evidence>
<evidence type="ECO:0000256" key="5">
    <source>
        <dbReference type="ARBA" id="ARBA00022605"/>
    </source>
</evidence>
<sequence length="222" mass="24889">MQIRNQLLAIFDVEGVLYDAEYLPILAEKLNKEAEIWEITKKGIQGVINWEDGLRTRVEALKGLDYNTCKEIADALPIMTGAKEACRVLKAAGWKLMAISGGFTIMTDRLQKELNLDYIFSNELIFKDGKLDGVTLHVDSDKSKSAKIKIAEWNEKKENIICVVDGANDVKLFDIAGLGIAYRAQDVVKDLATTTLEEKDLSKILDIINKHYHLELETTTTA</sequence>
<dbReference type="InterPro" id="IPR050582">
    <property type="entry name" value="HAD-like_SerB"/>
</dbReference>
<name>S2EN28_9ARCH</name>
<comment type="similarity">
    <text evidence="3">Belongs to the HAD-like hydrolase superfamily. SerB family.</text>
</comment>
<keyword evidence="8" id="KW-0460">Magnesium</keyword>
<keyword evidence="6" id="KW-0479">Metal-binding</keyword>
<dbReference type="NCBIfam" id="TIGR01488">
    <property type="entry name" value="HAD-SF-IB"/>
    <property type="match status" value="1"/>
</dbReference>
<evidence type="ECO:0000256" key="7">
    <source>
        <dbReference type="ARBA" id="ARBA00022801"/>
    </source>
</evidence>
<dbReference type="Pfam" id="PF00702">
    <property type="entry name" value="Hydrolase"/>
    <property type="match status" value="1"/>
</dbReference>
<gene>
    <name evidence="11" type="primary">serB</name>
    <name evidence="11" type="ORF">BG20_I1336</name>
</gene>
<dbReference type="GO" id="GO:0006564">
    <property type="term" value="P:L-serine biosynthetic process"/>
    <property type="evidence" value="ECO:0007669"/>
    <property type="project" value="UniProtKB-KW"/>
</dbReference>
<evidence type="ECO:0000313" key="11">
    <source>
        <dbReference type="EMBL" id="EPA05912.1"/>
    </source>
</evidence>
<evidence type="ECO:0000256" key="2">
    <source>
        <dbReference type="ARBA" id="ARBA00005135"/>
    </source>
</evidence>
<reference evidence="11 12" key="1">
    <citation type="journal article" date="2012" name="J. Bacteriol.">
        <title>Genome Sequence of "Candidatus Nitrosoarchaeum limnia" BG20, a Low-Salinity Ammonia-Oxidizing Archaeon from the San Francisco Bay Estuary.</title>
        <authorList>
            <person name="Mosier A.C."/>
            <person name="Allen E.E."/>
            <person name="Kim M."/>
            <person name="Ferriera S."/>
            <person name="Francis C.A."/>
        </authorList>
    </citation>
    <scope>NUCLEOTIDE SEQUENCE [LARGE SCALE GENOMIC DNA]</scope>
    <source>
        <strain evidence="11 12">BG20</strain>
    </source>
</reference>
<evidence type="ECO:0000256" key="10">
    <source>
        <dbReference type="ARBA" id="ARBA00031693"/>
    </source>
</evidence>
<keyword evidence="12" id="KW-1185">Reference proteome</keyword>
<dbReference type="SUPFAM" id="SSF56784">
    <property type="entry name" value="HAD-like"/>
    <property type="match status" value="1"/>
</dbReference>
<accession>S2EN28</accession>
<protein>
    <recommendedName>
        <fullName evidence="4">phosphoserine phosphatase</fullName>
        <ecNumber evidence="4">3.1.3.3</ecNumber>
    </recommendedName>
    <alternativeName>
        <fullName evidence="10">O-phosphoserine phosphohydrolase</fullName>
    </alternativeName>
</protein>
<dbReference type="InterPro" id="IPR023214">
    <property type="entry name" value="HAD_sf"/>
</dbReference>
<dbReference type="EMBL" id="AHJG01000123">
    <property type="protein sequence ID" value="EPA05912.1"/>
    <property type="molecule type" value="Genomic_DNA"/>
</dbReference>
<dbReference type="NCBIfam" id="TIGR00338">
    <property type="entry name" value="serB"/>
    <property type="match status" value="1"/>
</dbReference>
<dbReference type="PANTHER" id="PTHR43344">
    <property type="entry name" value="PHOSPHOSERINE PHOSPHATASE"/>
    <property type="match status" value="1"/>
</dbReference>
<dbReference type="InterPro" id="IPR036412">
    <property type="entry name" value="HAD-like_sf"/>
</dbReference>
<evidence type="ECO:0000313" key="12">
    <source>
        <dbReference type="Proteomes" id="UP000014065"/>
    </source>
</evidence>
<keyword evidence="9" id="KW-0718">Serine biosynthesis</keyword>
<dbReference type="UniPathway" id="UPA00135">
    <property type="reaction ID" value="UER00198"/>
</dbReference>
<evidence type="ECO:0000256" key="8">
    <source>
        <dbReference type="ARBA" id="ARBA00022842"/>
    </source>
</evidence>
<dbReference type="Proteomes" id="UP000014065">
    <property type="component" value="Unassembled WGS sequence"/>
</dbReference>
<comment type="pathway">
    <text evidence="2">Amino-acid biosynthesis; L-serine biosynthesis; L-serine from 3-phospho-D-glycerate: step 3/3.</text>
</comment>
<comment type="cofactor">
    <cofactor evidence="1">
        <name>Mg(2+)</name>
        <dbReference type="ChEBI" id="CHEBI:18420"/>
    </cofactor>
</comment>
<organism evidence="11 12">
    <name type="scientific">Candidatus Nitrosarchaeum limnium BG20</name>
    <dbReference type="NCBI Taxonomy" id="859192"/>
    <lineage>
        <taxon>Archaea</taxon>
        <taxon>Nitrososphaerota</taxon>
        <taxon>Nitrososphaeria</taxon>
        <taxon>Nitrosopumilales</taxon>
        <taxon>Nitrosopumilaceae</taxon>
        <taxon>Nitrosarchaeum</taxon>
    </lineage>
</organism>
<keyword evidence="7" id="KW-0378">Hydrolase</keyword>
<evidence type="ECO:0000256" key="9">
    <source>
        <dbReference type="ARBA" id="ARBA00023299"/>
    </source>
</evidence>
<dbReference type="GO" id="GO:0036424">
    <property type="term" value="F:L-phosphoserine phosphatase activity"/>
    <property type="evidence" value="ECO:0007669"/>
    <property type="project" value="InterPro"/>
</dbReference>
<evidence type="ECO:0000256" key="1">
    <source>
        <dbReference type="ARBA" id="ARBA00001946"/>
    </source>
</evidence>
<evidence type="ECO:0000256" key="4">
    <source>
        <dbReference type="ARBA" id="ARBA00012640"/>
    </source>
</evidence>
<dbReference type="InterPro" id="IPR004469">
    <property type="entry name" value="PSP"/>
</dbReference>
<dbReference type="PANTHER" id="PTHR43344:SF2">
    <property type="entry name" value="PHOSPHOSERINE PHOSPHATASE"/>
    <property type="match status" value="1"/>
</dbReference>
<keyword evidence="5" id="KW-0028">Amino-acid biosynthesis</keyword>
<dbReference type="EC" id="3.1.3.3" evidence="4"/>
<dbReference type="GO" id="GO:0005737">
    <property type="term" value="C:cytoplasm"/>
    <property type="evidence" value="ECO:0007669"/>
    <property type="project" value="TreeGrafter"/>
</dbReference>
<proteinExistence type="inferred from homology"/>
<dbReference type="GO" id="GO:0000287">
    <property type="term" value="F:magnesium ion binding"/>
    <property type="evidence" value="ECO:0007669"/>
    <property type="project" value="TreeGrafter"/>
</dbReference>